<evidence type="ECO:0000256" key="1">
    <source>
        <dbReference type="ARBA" id="ARBA00022729"/>
    </source>
</evidence>
<evidence type="ECO:0008006" key="9">
    <source>
        <dbReference type="Google" id="ProtNLM"/>
    </source>
</evidence>
<comment type="caution">
    <text evidence="8">The sequence shown here is derived from an EMBL/GenBank/DDBJ whole genome shotgun (WGS) entry which is preliminary data.</text>
</comment>
<dbReference type="InterPro" id="IPR050280">
    <property type="entry name" value="OMP_Chaperone_SurA"/>
</dbReference>
<keyword evidence="1" id="KW-0732">Signal</keyword>
<dbReference type="Gene3D" id="1.10.4030.10">
    <property type="entry name" value="Porin chaperone SurA, peptide-binding domain"/>
    <property type="match status" value="1"/>
</dbReference>
<reference evidence="8" key="1">
    <citation type="journal article" date="2020" name="mSystems">
        <title>Genome- and Community-Level Interaction Insights into Carbon Utilization and Element Cycling Functions of Hydrothermarchaeota in Hydrothermal Sediment.</title>
        <authorList>
            <person name="Zhou Z."/>
            <person name="Liu Y."/>
            <person name="Xu W."/>
            <person name="Pan J."/>
            <person name="Luo Z.H."/>
            <person name="Li M."/>
        </authorList>
    </citation>
    <scope>NUCLEOTIDE SEQUENCE [LARGE SCALE GENOMIC DNA]</scope>
    <source>
        <strain evidence="8">SpSt-897</strain>
    </source>
</reference>
<protein>
    <recommendedName>
        <fullName evidence="9">PpiC domain-containing protein</fullName>
    </recommendedName>
</protein>
<dbReference type="InterPro" id="IPR027304">
    <property type="entry name" value="Trigger_fact/SurA_dom_sf"/>
</dbReference>
<dbReference type="Pfam" id="PF09312">
    <property type="entry name" value="SurA_N"/>
    <property type="match status" value="1"/>
</dbReference>
<feature type="domain" description="PpiC" evidence="7">
    <location>
        <begin position="156"/>
        <end position="282"/>
    </location>
</feature>
<evidence type="ECO:0000256" key="2">
    <source>
        <dbReference type="ARBA" id="ARBA00022764"/>
    </source>
</evidence>
<keyword evidence="3" id="KW-0697">Rotamase</keyword>
<name>A0A7C3Z8X1_9BACT</name>
<dbReference type="EMBL" id="DTMF01000207">
    <property type="protein sequence ID" value="HGF34390.1"/>
    <property type="molecule type" value="Genomic_DNA"/>
</dbReference>
<accession>A0A7C3Z8X1</accession>
<dbReference type="InterPro" id="IPR015391">
    <property type="entry name" value="SurA_N"/>
</dbReference>
<sequence length="315" mass="35522">MWAKSKGWGKYVFLIGVWLAIFTAGGSAEVVERIVAVVNDEVITQSEVDQLAKAMQSQPGMKLPSGKDLQKELLEALIIQKLAKAEAKRRGITVSDKEVDQAFAEFKKRNNIEDEATLAKALAKEGMTIKGLKQQIADQMVQERLMSIVAAGQAVVTESQVRKFYDTEYPKTGGGQIHLKVLSMPFPPGATEAQKEEIRKKAELILEEHRKGVSWAELRDRYAVMIQDMGFIPESDLDPELAQFLAKVKTGDTAPVQTLKGFQLVQVVDRKDSKTRSFEEAAPEIRQMLEHREMEKTFKEWIQNQRDKSLIKIMM</sequence>
<dbReference type="InterPro" id="IPR000297">
    <property type="entry name" value="PPIase_PpiC"/>
</dbReference>
<evidence type="ECO:0000256" key="5">
    <source>
        <dbReference type="ARBA" id="ARBA00023235"/>
    </source>
</evidence>
<evidence type="ECO:0000313" key="8">
    <source>
        <dbReference type="EMBL" id="HGF34390.1"/>
    </source>
</evidence>
<dbReference type="Gene3D" id="3.10.50.40">
    <property type="match status" value="1"/>
</dbReference>
<dbReference type="PANTHER" id="PTHR47637">
    <property type="entry name" value="CHAPERONE SURA"/>
    <property type="match status" value="1"/>
</dbReference>
<dbReference type="PANTHER" id="PTHR47637:SF1">
    <property type="entry name" value="CHAPERONE SURA"/>
    <property type="match status" value="1"/>
</dbReference>
<dbReference type="AlphaFoldDB" id="A0A7C3Z8X1"/>
<dbReference type="SUPFAM" id="SSF109998">
    <property type="entry name" value="Triger factor/SurA peptide-binding domain-like"/>
    <property type="match status" value="1"/>
</dbReference>
<evidence type="ECO:0000256" key="4">
    <source>
        <dbReference type="ARBA" id="ARBA00023186"/>
    </source>
</evidence>
<keyword evidence="2" id="KW-0574">Periplasm</keyword>
<keyword evidence="4" id="KW-0143">Chaperone</keyword>
<keyword evidence="5" id="KW-0413">Isomerase</keyword>
<dbReference type="Pfam" id="PF13145">
    <property type="entry name" value="Rotamase_2"/>
    <property type="match status" value="1"/>
</dbReference>
<evidence type="ECO:0000259" key="7">
    <source>
        <dbReference type="Pfam" id="PF13145"/>
    </source>
</evidence>
<gene>
    <name evidence="8" type="ORF">ENW96_08385</name>
</gene>
<organism evidence="8">
    <name type="scientific">Desulfobacca acetoxidans</name>
    <dbReference type="NCBI Taxonomy" id="60893"/>
    <lineage>
        <taxon>Bacteria</taxon>
        <taxon>Pseudomonadati</taxon>
        <taxon>Thermodesulfobacteriota</taxon>
        <taxon>Desulfobaccia</taxon>
        <taxon>Desulfobaccales</taxon>
        <taxon>Desulfobaccaceae</taxon>
        <taxon>Desulfobacca</taxon>
    </lineage>
</organism>
<proteinExistence type="predicted"/>
<feature type="domain" description="SurA N-terminal" evidence="6">
    <location>
        <begin position="31"/>
        <end position="145"/>
    </location>
</feature>
<evidence type="ECO:0000256" key="3">
    <source>
        <dbReference type="ARBA" id="ARBA00023110"/>
    </source>
</evidence>
<evidence type="ECO:0000259" key="6">
    <source>
        <dbReference type="Pfam" id="PF09312"/>
    </source>
</evidence>
<dbReference type="SUPFAM" id="SSF54534">
    <property type="entry name" value="FKBP-like"/>
    <property type="match status" value="1"/>
</dbReference>
<dbReference type="InterPro" id="IPR046357">
    <property type="entry name" value="PPIase_dom_sf"/>
</dbReference>
<dbReference type="GO" id="GO:0003755">
    <property type="term" value="F:peptidyl-prolyl cis-trans isomerase activity"/>
    <property type="evidence" value="ECO:0007669"/>
    <property type="project" value="UniProtKB-KW"/>
</dbReference>